<evidence type="ECO:0000313" key="3">
    <source>
        <dbReference type="Proteomes" id="UP000051260"/>
    </source>
</evidence>
<feature type="region of interest" description="Disordered" evidence="1">
    <location>
        <begin position="35"/>
        <end position="58"/>
    </location>
</feature>
<protein>
    <submittedName>
        <fullName evidence="2">Uncharacterized protein</fullName>
    </submittedName>
</protein>
<dbReference type="EMBL" id="CYUD01000016">
    <property type="protein sequence ID" value="CUK17025.1"/>
    <property type="molecule type" value="Genomic_DNA"/>
</dbReference>
<feature type="compositionally biased region" description="Basic and acidic residues" evidence="1">
    <location>
        <begin position="40"/>
        <end position="56"/>
    </location>
</feature>
<name>A0A0P1IJH9_9RHOB</name>
<organism evidence="2 3">
    <name type="scientific">Ruegeria denitrificans</name>
    <dbReference type="NCBI Taxonomy" id="1715692"/>
    <lineage>
        <taxon>Bacteria</taxon>
        <taxon>Pseudomonadati</taxon>
        <taxon>Pseudomonadota</taxon>
        <taxon>Alphaproteobacteria</taxon>
        <taxon>Rhodobacterales</taxon>
        <taxon>Roseobacteraceae</taxon>
        <taxon>Ruegeria</taxon>
    </lineage>
</organism>
<evidence type="ECO:0000313" key="2">
    <source>
        <dbReference type="EMBL" id="CUK17025.1"/>
    </source>
</evidence>
<reference evidence="3" key="1">
    <citation type="submission" date="2015-09" db="EMBL/GenBank/DDBJ databases">
        <authorList>
            <person name="Rodrigo-Torres L."/>
            <person name="Arahal D.R."/>
        </authorList>
    </citation>
    <scope>NUCLEOTIDE SEQUENCE [LARGE SCALE GENOMIC DNA]</scope>
    <source>
        <strain evidence="3">CECT 5091</strain>
    </source>
</reference>
<dbReference type="Proteomes" id="UP000051260">
    <property type="component" value="Unassembled WGS sequence"/>
</dbReference>
<proteinExistence type="predicted"/>
<evidence type="ECO:0000256" key="1">
    <source>
        <dbReference type="SAM" id="MobiDB-lite"/>
    </source>
</evidence>
<accession>A0A0P1IJH9</accession>
<sequence length="66" mass="7811">MLKRMWAKITWKPSPKHPQDFYCLTPYLNSLDPIENPRTGIRDGQKEREAGRDRRTGKTIWLPLSD</sequence>
<dbReference type="AlphaFoldDB" id="A0A0P1IJH9"/>
<keyword evidence="3" id="KW-1185">Reference proteome</keyword>
<gene>
    <name evidence="2" type="ORF">RUE5091_04074</name>
</gene>